<comment type="caution">
    <text evidence="1">The sequence shown here is derived from an EMBL/GenBank/DDBJ whole genome shotgun (WGS) entry which is preliminary data.</text>
</comment>
<gene>
    <name evidence="1" type="ORF">OMQ_02603</name>
</gene>
<dbReference type="HOGENOM" id="CLU_2897213_0_0_9"/>
<sequence length="62" mass="7008">MKYWKISLLSVYSALIVWVLLFKFSLSPQAVIEAAINGENRVIKLIPFKAPGKMVVTCKSYC</sequence>
<organism evidence="1 2">
    <name type="scientific">Enterococcus saccharolyticus subsp. saccharolyticus ATCC 43076</name>
    <dbReference type="NCBI Taxonomy" id="1139996"/>
    <lineage>
        <taxon>Bacteria</taxon>
        <taxon>Bacillati</taxon>
        <taxon>Bacillota</taxon>
        <taxon>Bacilli</taxon>
        <taxon>Lactobacillales</taxon>
        <taxon>Enterococcaceae</taxon>
        <taxon>Enterococcus</taxon>
    </lineage>
</organism>
<evidence type="ECO:0000313" key="2">
    <source>
        <dbReference type="Proteomes" id="UP000014136"/>
    </source>
</evidence>
<proteinExistence type="predicted"/>
<dbReference type="EMBL" id="AHYT01000013">
    <property type="protein sequence ID" value="EOT25716.1"/>
    <property type="molecule type" value="Genomic_DNA"/>
</dbReference>
<protein>
    <submittedName>
        <fullName evidence="1">Uncharacterized protein</fullName>
    </submittedName>
</protein>
<name>S0NPI1_9ENTE</name>
<reference evidence="1 2" key="1">
    <citation type="submission" date="2013-03" db="EMBL/GenBank/DDBJ databases">
        <title>The Genome Sequence of Enterococcus saccharolyticus ATCC_43076 (Illumina only assembly).</title>
        <authorList>
            <consortium name="The Broad Institute Genomics Platform"/>
            <consortium name="The Broad Institute Genome Sequencing Center for Infectious Disease"/>
            <person name="Earl A."/>
            <person name="Russ C."/>
            <person name="Gilmore M."/>
            <person name="Surin D."/>
            <person name="Walker B."/>
            <person name="Young S."/>
            <person name="Zeng Q."/>
            <person name="Gargeya S."/>
            <person name="Fitzgerald M."/>
            <person name="Haas B."/>
            <person name="Abouelleil A."/>
            <person name="Allen A.W."/>
            <person name="Alvarado L."/>
            <person name="Arachchi H.M."/>
            <person name="Berlin A.M."/>
            <person name="Chapman S.B."/>
            <person name="Gainer-Dewar J."/>
            <person name="Goldberg J."/>
            <person name="Griggs A."/>
            <person name="Gujja S."/>
            <person name="Hansen M."/>
            <person name="Howarth C."/>
            <person name="Imamovic A."/>
            <person name="Ireland A."/>
            <person name="Larimer J."/>
            <person name="McCowan C."/>
            <person name="Murphy C."/>
            <person name="Pearson M."/>
            <person name="Poon T.W."/>
            <person name="Priest M."/>
            <person name="Roberts A."/>
            <person name="Saif S."/>
            <person name="Shea T."/>
            <person name="Sisk P."/>
            <person name="Sykes S."/>
            <person name="Wortman J."/>
            <person name="Nusbaum C."/>
            <person name="Birren B."/>
        </authorList>
    </citation>
    <scope>NUCLEOTIDE SEQUENCE [LARGE SCALE GENOMIC DNA]</scope>
    <source>
        <strain evidence="1 2">ATCC 43076</strain>
    </source>
</reference>
<dbReference type="Proteomes" id="UP000014136">
    <property type="component" value="Unassembled WGS sequence"/>
</dbReference>
<evidence type="ECO:0000313" key="1">
    <source>
        <dbReference type="EMBL" id="EOT25716.1"/>
    </source>
</evidence>
<accession>S0NPI1</accession>
<keyword evidence="2" id="KW-1185">Reference proteome</keyword>
<dbReference type="AlphaFoldDB" id="S0NPI1"/>